<evidence type="ECO:0000313" key="3">
    <source>
        <dbReference type="EMBL" id="GAA5158106.1"/>
    </source>
</evidence>
<feature type="signal peptide" evidence="1">
    <location>
        <begin position="1"/>
        <end position="25"/>
    </location>
</feature>
<evidence type="ECO:0000256" key="1">
    <source>
        <dbReference type="SAM" id="SignalP"/>
    </source>
</evidence>
<reference evidence="4" key="1">
    <citation type="journal article" date="2019" name="Int. J. Syst. Evol. Microbiol.">
        <title>The Global Catalogue of Microorganisms (GCM) 10K type strain sequencing project: providing services to taxonomists for standard genome sequencing and annotation.</title>
        <authorList>
            <consortium name="The Broad Institute Genomics Platform"/>
            <consortium name="The Broad Institute Genome Sequencing Center for Infectious Disease"/>
            <person name="Wu L."/>
            <person name="Ma J."/>
        </authorList>
    </citation>
    <scope>NUCLEOTIDE SEQUENCE [LARGE SCALE GENOMIC DNA]</scope>
    <source>
        <strain evidence="4">JCM 18303</strain>
    </source>
</reference>
<dbReference type="EMBL" id="BAABJP010000015">
    <property type="protein sequence ID" value="GAA5158106.1"/>
    <property type="molecule type" value="Genomic_DNA"/>
</dbReference>
<name>A0ABP9QA29_9PSEU</name>
<comment type="caution">
    <text evidence="3">The sequence shown here is derived from an EMBL/GenBank/DDBJ whole genome shotgun (WGS) entry which is preliminary data.</text>
</comment>
<dbReference type="Proteomes" id="UP001428817">
    <property type="component" value="Unassembled WGS sequence"/>
</dbReference>
<sequence>MGAIANRLSIIFVATAFLVAAAIFAAPQKPQVADPSRGMVLVSASGEVYRGGAAVSEYRRIQGCLPGCKVVVIDAARMPFIARNIDLAQGAGKPGTLTRAGTAVQRMNRAAACGTFIRRYGGECDEYPFASSRQGGVGSRTEEVPAREQRCQGGLLSAQYRSQGIKEGDDFGVLVSNLDAMAKGPYTGTETARERNCGR</sequence>
<feature type="domain" description="Deoxyribonuclease NucA/NucB" evidence="2">
    <location>
        <begin position="99"/>
        <end position="173"/>
    </location>
</feature>
<dbReference type="RefSeq" id="WP_185059173.1">
    <property type="nucleotide sequence ID" value="NZ_BAABJP010000015.1"/>
</dbReference>
<accession>A0ABP9QA29</accession>
<feature type="chain" id="PRO_5045393288" description="Deoxyribonuclease NucA/NucB domain-containing protein" evidence="1">
    <location>
        <begin position="26"/>
        <end position="199"/>
    </location>
</feature>
<gene>
    <name evidence="3" type="ORF">GCM10023321_37370</name>
</gene>
<dbReference type="InterPro" id="IPR029476">
    <property type="entry name" value="DNase_NucA_NucB"/>
</dbReference>
<evidence type="ECO:0000259" key="2">
    <source>
        <dbReference type="Pfam" id="PF14040"/>
    </source>
</evidence>
<dbReference type="Pfam" id="PF14040">
    <property type="entry name" value="DNase_NucA_NucB"/>
    <property type="match status" value="1"/>
</dbReference>
<protein>
    <recommendedName>
        <fullName evidence="2">Deoxyribonuclease NucA/NucB domain-containing protein</fullName>
    </recommendedName>
</protein>
<evidence type="ECO:0000313" key="4">
    <source>
        <dbReference type="Proteomes" id="UP001428817"/>
    </source>
</evidence>
<proteinExistence type="predicted"/>
<organism evidence="3 4">
    <name type="scientific">Pseudonocardia eucalypti</name>
    <dbReference type="NCBI Taxonomy" id="648755"/>
    <lineage>
        <taxon>Bacteria</taxon>
        <taxon>Bacillati</taxon>
        <taxon>Actinomycetota</taxon>
        <taxon>Actinomycetes</taxon>
        <taxon>Pseudonocardiales</taxon>
        <taxon>Pseudonocardiaceae</taxon>
        <taxon>Pseudonocardia</taxon>
    </lineage>
</organism>
<keyword evidence="4" id="KW-1185">Reference proteome</keyword>
<keyword evidence="1" id="KW-0732">Signal</keyword>